<evidence type="ECO:0000313" key="3">
    <source>
        <dbReference type="EMBL" id="KAF8667645.1"/>
    </source>
</evidence>
<comment type="caution">
    <text evidence="3">The sequence shown here is derived from an EMBL/GenBank/DDBJ whole genome shotgun (WGS) entry which is preliminary data.</text>
</comment>
<name>A0A835E970_9POAL</name>
<evidence type="ECO:0000256" key="1">
    <source>
        <dbReference type="SAM" id="MobiDB-lite"/>
    </source>
</evidence>
<keyword evidence="4" id="KW-1185">Reference proteome</keyword>
<sequence>MASKSMASSPAASLFVASVAIMLLAASNHAAEAARPPTRVPPPPPPPPTRAAPAPPPTTRAARAPAPAPTRAARAPTPAPARAAPAPARAAPAPAPAPGPSQGFCPAGFKNLFEFAKAVPVYADMGILLSFSVYPPSSGLPGVVLGSRTCICYFSSVSAILLGGPGGKKARARELGSGSARARLARLGSIPKRAEPEPAFWLVCETSRARAGSRAARELKQARRRLELARARKRAEPSLKFGSFIFPSRAEPSLHCSKLSRAEPSQARLGSFAAGNGFVSLFARALTSCEPELPCLEVNFAGLGF</sequence>
<accession>A0A835E970</accession>
<evidence type="ECO:0000256" key="2">
    <source>
        <dbReference type="SAM" id="SignalP"/>
    </source>
</evidence>
<feature type="region of interest" description="Disordered" evidence="1">
    <location>
        <begin position="30"/>
        <end position="99"/>
    </location>
</feature>
<organism evidence="3 4">
    <name type="scientific">Digitaria exilis</name>
    <dbReference type="NCBI Taxonomy" id="1010633"/>
    <lineage>
        <taxon>Eukaryota</taxon>
        <taxon>Viridiplantae</taxon>
        <taxon>Streptophyta</taxon>
        <taxon>Embryophyta</taxon>
        <taxon>Tracheophyta</taxon>
        <taxon>Spermatophyta</taxon>
        <taxon>Magnoliopsida</taxon>
        <taxon>Liliopsida</taxon>
        <taxon>Poales</taxon>
        <taxon>Poaceae</taxon>
        <taxon>PACMAD clade</taxon>
        <taxon>Panicoideae</taxon>
        <taxon>Panicodae</taxon>
        <taxon>Paniceae</taxon>
        <taxon>Anthephorinae</taxon>
        <taxon>Digitaria</taxon>
    </lineage>
</organism>
<proteinExistence type="predicted"/>
<feature type="chain" id="PRO_5032569510" evidence="2">
    <location>
        <begin position="34"/>
        <end position="305"/>
    </location>
</feature>
<feature type="compositionally biased region" description="Pro residues" evidence="1">
    <location>
        <begin position="38"/>
        <end position="58"/>
    </location>
</feature>
<evidence type="ECO:0000313" key="4">
    <source>
        <dbReference type="Proteomes" id="UP000636709"/>
    </source>
</evidence>
<gene>
    <name evidence="3" type="ORF">HU200_052851</name>
</gene>
<reference evidence="3" key="1">
    <citation type="submission" date="2020-07" db="EMBL/GenBank/DDBJ databases">
        <title>Genome sequence and genetic diversity analysis of an under-domesticated orphan crop, white fonio (Digitaria exilis).</title>
        <authorList>
            <person name="Bennetzen J.L."/>
            <person name="Chen S."/>
            <person name="Ma X."/>
            <person name="Wang X."/>
            <person name="Yssel A.E.J."/>
            <person name="Chaluvadi S.R."/>
            <person name="Johnson M."/>
            <person name="Gangashetty P."/>
            <person name="Hamidou F."/>
            <person name="Sanogo M.D."/>
            <person name="Zwaenepoel A."/>
            <person name="Wallace J."/>
            <person name="Van De Peer Y."/>
            <person name="Van Deynze A."/>
        </authorList>
    </citation>
    <scope>NUCLEOTIDE SEQUENCE</scope>
    <source>
        <tissue evidence="3">Leaves</tissue>
    </source>
</reference>
<dbReference type="AlphaFoldDB" id="A0A835E970"/>
<feature type="signal peptide" evidence="2">
    <location>
        <begin position="1"/>
        <end position="33"/>
    </location>
</feature>
<feature type="compositionally biased region" description="Low complexity" evidence="1">
    <location>
        <begin position="59"/>
        <end position="92"/>
    </location>
</feature>
<protein>
    <submittedName>
        <fullName evidence="3">Uncharacterized protein</fullName>
    </submittedName>
</protein>
<dbReference type="Proteomes" id="UP000636709">
    <property type="component" value="Unassembled WGS sequence"/>
</dbReference>
<keyword evidence="2" id="KW-0732">Signal</keyword>
<dbReference type="EMBL" id="JACEFO010002299">
    <property type="protein sequence ID" value="KAF8667645.1"/>
    <property type="molecule type" value="Genomic_DNA"/>
</dbReference>